<dbReference type="RefSeq" id="WP_144451681.1">
    <property type="nucleotide sequence ID" value="NZ_VLKZ01000014.1"/>
</dbReference>
<dbReference type="SMART" id="SM00933">
    <property type="entry name" value="NurA"/>
    <property type="match status" value="1"/>
</dbReference>
<feature type="domain" description="NurA" evidence="1">
    <location>
        <begin position="62"/>
        <end position="286"/>
    </location>
</feature>
<dbReference type="Pfam" id="PF09376">
    <property type="entry name" value="NurA"/>
    <property type="match status" value="1"/>
</dbReference>
<evidence type="ECO:0000259" key="1">
    <source>
        <dbReference type="SMART" id="SM00933"/>
    </source>
</evidence>
<dbReference type="InterPro" id="IPR018977">
    <property type="entry name" value="NurA_domain"/>
</dbReference>
<evidence type="ECO:0000313" key="3">
    <source>
        <dbReference type="Proteomes" id="UP000315711"/>
    </source>
</evidence>
<reference evidence="2 3" key="1">
    <citation type="journal article" date="2015" name="Stand. Genomic Sci.">
        <title>Genomic Encyclopedia of Bacterial and Archaeal Type Strains, Phase III: the genomes of soil and plant-associated and newly described type strains.</title>
        <authorList>
            <person name="Whitman W.B."/>
            <person name="Woyke T."/>
            <person name="Klenk H.P."/>
            <person name="Zhou Y."/>
            <person name="Lilburn T.G."/>
            <person name="Beck B.J."/>
            <person name="De Vos P."/>
            <person name="Vandamme P."/>
            <person name="Eisen J.A."/>
            <person name="Garrity G."/>
            <person name="Hugenholtz P."/>
            <person name="Kyrpides N.C."/>
        </authorList>
    </citation>
    <scope>NUCLEOTIDE SEQUENCE [LARGE SCALE GENOMIC DNA]</scope>
    <source>
        <strain evidence="2 3">CGMCC 1.10116</strain>
    </source>
</reference>
<comment type="caution">
    <text evidence="2">The sequence shown here is derived from an EMBL/GenBank/DDBJ whole genome shotgun (WGS) entry which is preliminary data.</text>
</comment>
<evidence type="ECO:0000313" key="2">
    <source>
        <dbReference type="EMBL" id="TWI53244.1"/>
    </source>
</evidence>
<name>A0A562Q975_9BACI</name>
<keyword evidence="3" id="KW-1185">Reference proteome</keyword>
<proteinExistence type="predicted"/>
<gene>
    <name evidence="2" type="ORF">IQ10_03510</name>
</gene>
<protein>
    <submittedName>
        <fullName evidence="2">NurA domain-containing protein</fullName>
    </submittedName>
</protein>
<dbReference type="Proteomes" id="UP000315711">
    <property type="component" value="Unassembled WGS sequence"/>
</dbReference>
<accession>A0A562Q975</accession>
<sequence>MLEISPELVEKIKGINGLFRSVYSHSTDEKKIIRQKLKESGAIIRQIQRFSTKYLSNWLIGREVAAVDGSVNQTKGDAPHLLYLFQGLAKTTSGVECLTTDIYAPLIDEKRSEEEGVNWRAHILAKLELEAAYQLLEKRDIALLLMDGALYHYRIDAPDEWERLRKKALDQQVLLVGVSEEITTENLVQLDSFANYRKRPKAYDRDLLFGVLAQEEMLYIEQIQHKAGLQSVWMRLSTDPAITGFDLLEEQAHMKNEVASLLLTLTPQHGRGIPLWLDYVDREVRVTDKLVEALVEQYIDSEIRQRFFVKKRHGRPY</sequence>
<organism evidence="2 3">
    <name type="scientific">Halalkalibacter nanhaiisediminis</name>
    <dbReference type="NCBI Taxonomy" id="688079"/>
    <lineage>
        <taxon>Bacteria</taxon>
        <taxon>Bacillati</taxon>
        <taxon>Bacillota</taxon>
        <taxon>Bacilli</taxon>
        <taxon>Bacillales</taxon>
        <taxon>Bacillaceae</taxon>
        <taxon>Halalkalibacter</taxon>
    </lineage>
</organism>
<dbReference type="OrthoDB" id="2986419at2"/>
<dbReference type="EMBL" id="VLKZ01000014">
    <property type="protein sequence ID" value="TWI53244.1"/>
    <property type="molecule type" value="Genomic_DNA"/>
</dbReference>
<dbReference type="AlphaFoldDB" id="A0A562Q975"/>